<evidence type="ECO:0000256" key="1">
    <source>
        <dbReference type="ARBA" id="ARBA00007734"/>
    </source>
</evidence>
<keyword evidence="2 3" id="KW-0732">Signal</keyword>
<dbReference type="InterPro" id="IPR012289">
    <property type="entry name" value="Lytic_TGlycosylase_superhlx_L"/>
</dbReference>
<accession>A0A928YUH1</accession>
<evidence type="ECO:0000256" key="2">
    <source>
        <dbReference type="ARBA" id="ARBA00022729"/>
    </source>
</evidence>
<dbReference type="CDD" id="cd13401">
    <property type="entry name" value="Slt70-like"/>
    <property type="match status" value="1"/>
</dbReference>
<name>A0A928YUH1_9GAMM</name>
<dbReference type="Pfam" id="PF01464">
    <property type="entry name" value="SLT"/>
    <property type="match status" value="1"/>
</dbReference>
<dbReference type="Proteomes" id="UP000652567">
    <property type="component" value="Unassembled WGS sequence"/>
</dbReference>
<keyword evidence="7" id="KW-1185">Reference proteome</keyword>
<evidence type="ECO:0000259" key="4">
    <source>
        <dbReference type="Pfam" id="PF01464"/>
    </source>
</evidence>
<dbReference type="SUPFAM" id="SSF53955">
    <property type="entry name" value="Lysozyme-like"/>
    <property type="match status" value="1"/>
</dbReference>
<reference evidence="6" key="1">
    <citation type="submission" date="2018-07" db="EMBL/GenBank/DDBJ databases">
        <title>Genome assembly of strain Ka43.</title>
        <authorList>
            <person name="Kukolya J."/>
            <person name="Nagy I."/>
            <person name="Horvath B."/>
            <person name="Toth A."/>
        </authorList>
    </citation>
    <scope>NUCLEOTIDE SEQUENCE</scope>
    <source>
        <strain evidence="6">KB43</strain>
    </source>
</reference>
<dbReference type="AlphaFoldDB" id="A0A928YUH1"/>
<dbReference type="GO" id="GO:0042597">
    <property type="term" value="C:periplasmic space"/>
    <property type="evidence" value="ECO:0007669"/>
    <property type="project" value="InterPro"/>
</dbReference>
<dbReference type="GO" id="GO:0004553">
    <property type="term" value="F:hydrolase activity, hydrolyzing O-glycosyl compounds"/>
    <property type="evidence" value="ECO:0007669"/>
    <property type="project" value="InterPro"/>
</dbReference>
<evidence type="ECO:0000313" key="6">
    <source>
        <dbReference type="EMBL" id="MBE8717450.1"/>
    </source>
</evidence>
<comment type="similarity">
    <text evidence="1">Belongs to the transglycosylase Slt family.</text>
</comment>
<dbReference type="Gene3D" id="1.10.530.10">
    <property type="match status" value="1"/>
</dbReference>
<dbReference type="RefSeq" id="WP_193909315.1">
    <property type="nucleotide sequence ID" value="NZ_PRDL01000001.1"/>
</dbReference>
<dbReference type="PANTHER" id="PTHR37423">
    <property type="entry name" value="SOLUBLE LYTIC MUREIN TRANSGLYCOSYLASE-RELATED"/>
    <property type="match status" value="1"/>
</dbReference>
<dbReference type="InterPro" id="IPR008939">
    <property type="entry name" value="Lytic_TGlycosylase_superhlx_U"/>
</dbReference>
<dbReference type="InterPro" id="IPR023346">
    <property type="entry name" value="Lysozyme-like_dom_sf"/>
</dbReference>
<dbReference type="Pfam" id="PF14718">
    <property type="entry name" value="SLT_L"/>
    <property type="match status" value="1"/>
</dbReference>
<gene>
    <name evidence="6" type="ORF">C4F51_09635</name>
</gene>
<feature type="chain" id="PRO_5037506167" evidence="3">
    <location>
        <begin position="35"/>
        <end position="661"/>
    </location>
</feature>
<organism evidence="6 7">
    <name type="scientific">Cellvibrio polysaccharolyticus</name>
    <dbReference type="NCBI Taxonomy" id="2082724"/>
    <lineage>
        <taxon>Bacteria</taxon>
        <taxon>Pseudomonadati</taxon>
        <taxon>Pseudomonadota</taxon>
        <taxon>Gammaproteobacteria</taxon>
        <taxon>Cellvibrionales</taxon>
        <taxon>Cellvibrionaceae</taxon>
        <taxon>Cellvibrio</taxon>
    </lineage>
</organism>
<proteinExistence type="inferred from homology"/>
<evidence type="ECO:0000259" key="5">
    <source>
        <dbReference type="Pfam" id="PF14718"/>
    </source>
</evidence>
<dbReference type="InterPro" id="IPR037061">
    <property type="entry name" value="Lytic_TGlycoase_superhlx_L_sf"/>
</dbReference>
<dbReference type="Gene3D" id="1.10.1240.20">
    <property type="entry name" value="Lytic transglycosylase, superhelical linker domain"/>
    <property type="match status" value="1"/>
</dbReference>
<dbReference type="PANTHER" id="PTHR37423:SF5">
    <property type="entry name" value="SOLUBLE LYTIC MUREIN TRANSGLYCOSYLASE"/>
    <property type="match status" value="1"/>
</dbReference>
<dbReference type="InterPro" id="IPR008258">
    <property type="entry name" value="Transglycosylase_SLT_dom_1"/>
</dbReference>
<dbReference type="Gene3D" id="1.25.20.10">
    <property type="entry name" value="Bacterial muramidases"/>
    <property type="match status" value="1"/>
</dbReference>
<protein>
    <submittedName>
        <fullName evidence="6">Lytic murein transglycosylase</fullName>
    </submittedName>
</protein>
<comment type="caution">
    <text evidence="6">The sequence shown here is derived from an EMBL/GenBank/DDBJ whole genome shotgun (WGS) entry which is preliminary data.</text>
</comment>
<sequence length="661" mass="75607">MRKLFTPALKALCIAAFIGSASAPLLTLPAPAQAAEVKISEARLQQRKDYAAARKALDQKQLSTYRQLLPKLQQYPLLPYLEYDEIARRLSSFPGKDVTAFLVKYPDSLLADRLTRAWLKTLAQHKRWQEYNDYYSTRFNSDAELACNALNARMQTGDKTALNEVGDLWTIGKSQHDACDPVFAQWNAAGMQTQRLIEVRHLKALTAGNRSLATFLVRQLNPQHQPLAKLLQDVDENPRLLLQKNRFTAQTPRMREILLYGLQKLARQDAKTALDLWVGYDAQQLFTDDERLETQYYLASRLMRQKYPEEAEKLLSSISSVTRADLAEWLIRDALRKQDWEKAYEWLARLPEESRATERWSYWQARLMEELKIREINGKTPADIYASVATTRTFYGFLSADKLGFEYGLVDRPMVVSQAIMDRVEQSPGVQRAREFYVVGDMLSANREWYHTLRRMTQEEMVAAGRIANVWGWHRHGIQAMIEAQHWDDLQVRFPIAYQEQVNQAASATSINPLLLYAIARQESSFAVDARSPVGATGLMQLMPATAKQTAQRSGIPFTPQDLLKPEKNIALGSRYLNQLLQQFNGNRILAAAAYNAGPSRVRQWLSKDAAKLPYDVWIETIPFQETRGYVQNVLSFSVIYAYRTGQKQPLVTRQEIDSAL</sequence>
<dbReference type="EMBL" id="PRDL01000001">
    <property type="protein sequence ID" value="MBE8717450.1"/>
    <property type="molecule type" value="Genomic_DNA"/>
</dbReference>
<feature type="domain" description="Lytic transglycosylase superhelical linker" evidence="5">
    <location>
        <begin position="424"/>
        <end position="490"/>
    </location>
</feature>
<feature type="signal peptide" evidence="3">
    <location>
        <begin position="1"/>
        <end position="34"/>
    </location>
</feature>
<dbReference type="SUPFAM" id="SSF48435">
    <property type="entry name" value="Bacterial muramidases"/>
    <property type="match status" value="1"/>
</dbReference>
<feature type="domain" description="Transglycosylase SLT" evidence="4">
    <location>
        <begin position="502"/>
        <end position="612"/>
    </location>
</feature>
<evidence type="ECO:0000313" key="7">
    <source>
        <dbReference type="Proteomes" id="UP000652567"/>
    </source>
</evidence>
<evidence type="ECO:0000256" key="3">
    <source>
        <dbReference type="SAM" id="SignalP"/>
    </source>
</evidence>